<sequence length="70" mass="7609">MGQPSFQASNAVIYLTYGAFLVLGTGIAWRLRKQTKNSDLLAGNRTQTGTSLSRRLPPRAALFASAFVLH</sequence>
<dbReference type="AlphaFoldDB" id="A0A0F2MKC1"/>
<proteinExistence type="predicted"/>
<evidence type="ECO:0000313" key="2">
    <source>
        <dbReference type="EMBL" id="KJR89499.1"/>
    </source>
</evidence>
<organism evidence="2 3">
    <name type="scientific">Sporothrix schenckii 1099-18</name>
    <dbReference type="NCBI Taxonomy" id="1397361"/>
    <lineage>
        <taxon>Eukaryota</taxon>
        <taxon>Fungi</taxon>
        <taxon>Dikarya</taxon>
        <taxon>Ascomycota</taxon>
        <taxon>Pezizomycotina</taxon>
        <taxon>Sordariomycetes</taxon>
        <taxon>Sordariomycetidae</taxon>
        <taxon>Ophiostomatales</taxon>
        <taxon>Ophiostomataceae</taxon>
        <taxon>Sporothrix</taxon>
    </lineage>
</organism>
<reference evidence="2 3" key="1">
    <citation type="journal article" date="2014" name="BMC Genomics">
        <title>Comparative genomics of the major fungal agents of human and animal Sporotrichosis: Sporothrix schenckii and Sporothrix brasiliensis.</title>
        <authorList>
            <person name="Teixeira M.M."/>
            <person name="de Almeida L.G."/>
            <person name="Kubitschek-Barreira P."/>
            <person name="Alves F.L."/>
            <person name="Kioshima E.S."/>
            <person name="Abadio A.K."/>
            <person name="Fernandes L."/>
            <person name="Derengowski L.S."/>
            <person name="Ferreira K.S."/>
            <person name="Souza R.C."/>
            <person name="Ruiz J.C."/>
            <person name="de Andrade N.C."/>
            <person name="Paes H.C."/>
            <person name="Nicola A.M."/>
            <person name="Albuquerque P."/>
            <person name="Gerber A.L."/>
            <person name="Martins V.P."/>
            <person name="Peconick L.D."/>
            <person name="Neto A.V."/>
            <person name="Chaucanez C.B."/>
            <person name="Silva P.A."/>
            <person name="Cunha O.L."/>
            <person name="de Oliveira F.F."/>
            <person name="dos Santos T.C."/>
            <person name="Barros A.L."/>
            <person name="Soares M.A."/>
            <person name="de Oliveira L.M."/>
            <person name="Marini M.M."/>
            <person name="Villalobos-Duno H."/>
            <person name="Cunha M.M."/>
            <person name="de Hoog S."/>
            <person name="da Silveira J.F."/>
            <person name="Henrissat B."/>
            <person name="Nino-Vega G.A."/>
            <person name="Cisalpino P.S."/>
            <person name="Mora-Montes H.M."/>
            <person name="Almeida S.R."/>
            <person name="Stajich J.E."/>
            <person name="Lopes-Bezerra L.M."/>
            <person name="Vasconcelos A.T."/>
            <person name="Felipe M.S."/>
        </authorList>
    </citation>
    <scope>NUCLEOTIDE SEQUENCE [LARGE SCALE GENOMIC DNA]</scope>
    <source>
        <strain evidence="2 3">1099-18</strain>
    </source>
</reference>
<accession>A0A0F2MKC1</accession>
<comment type="caution">
    <text evidence="2">The sequence shown here is derived from an EMBL/GenBank/DDBJ whole genome shotgun (WGS) entry which is preliminary data.</text>
</comment>
<protein>
    <submittedName>
        <fullName evidence="2">Uncharacterized protein</fullName>
    </submittedName>
</protein>
<keyword evidence="1" id="KW-0812">Transmembrane</keyword>
<evidence type="ECO:0000256" key="1">
    <source>
        <dbReference type="SAM" id="Phobius"/>
    </source>
</evidence>
<reference evidence="2 3" key="2">
    <citation type="journal article" date="2015" name="Eukaryot. Cell">
        <title>Asexual propagation of a virulent clone complex in a human and feline outbreak of sporotrichosis.</title>
        <authorList>
            <person name="Teixeira Mde M."/>
            <person name="Rodrigues A.M."/>
            <person name="Tsui C.K."/>
            <person name="de Almeida L.G."/>
            <person name="Van Diepeningen A.D."/>
            <person name="van den Ende B.G."/>
            <person name="Fernandes G.F."/>
            <person name="Kano R."/>
            <person name="Hamelin R.C."/>
            <person name="Lopes-Bezerra L.M."/>
            <person name="Vasconcelos A.T."/>
            <person name="de Hoog S."/>
            <person name="de Camargo Z.P."/>
            <person name="Felipe M.S."/>
        </authorList>
    </citation>
    <scope>NUCLEOTIDE SEQUENCE [LARGE SCALE GENOMIC DNA]</scope>
    <source>
        <strain evidence="2 3">1099-18</strain>
    </source>
</reference>
<feature type="transmembrane region" description="Helical" evidence="1">
    <location>
        <begin position="12"/>
        <end position="31"/>
    </location>
</feature>
<dbReference type="GeneID" id="27668755"/>
<dbReference type="Proteomes" id="UP000033710">
    <property type="component" value="Unassembled WGS sequence"/>
</dbReference>
<keyword evidence="1" id="KW-0472">Membrane</keyword>
<dbReference type="OrthoDB" id="6132759at2759"/>
<dbReference type="VEuPathDB" id="FungiDB:SPSK_06782"/>
<keyword evidence="1" id="KW-1133">Transmembrane helix</keyword>
<dbReference type="EMBL" id="AXCR01000001">
    <property type="protein sequence ID" value="KJR89499.1"/>
    <property type="molecule type" value="Genomic_DNA"/>
</dbReference>
<dbReference type="RefSeq" id="XP_016592175.1">
    <property type="nucleotide sequence ID" value="XM_016733478.1"/>
</dbReference>
<dbReference type="KEGG" id="ssck:SPSK_06782"/>
<name>A0A0F2MKC1_SPOSC</name>
<evidence type="ECO:0000313" key="3">
    <source>
        <dbReference type="Proteomes" id="UP000033710"/>
    </source>
</evidence>
<gene>
    <name evidence="2" type="ORF">SPSK_06782</name>
</gene>